<accession>A0A0F9ME64</accession>
<comment type="caution">
    <text evidence="1">The sequence shown here is derived from an EMBL/GenBank/DDBJ whole genome shotgun (WGS) entry which is preliminary data.</text>
</comment>
<protein>
    <submittedName>
        <fullName evidence="1">Uncharacterized protein</fullName>
    </submittedName>
</protein>
<proteinExistence type="predicted"/>
<organism evidence="1">
    <name type="scientific">marine sediment metagenome</name>
    <dbReference type="NCBI Taxonomy" id="412755"/>
    <lineage>
        <taxon>unclassified sequences</taxon>
        <taxon>metagenomes</taxon>
        <taxon>ecological metagenomes</taxon>
    </lineage>
</organism>
<reference evidence="1" key="1">
    <citation type="journal article" date="2015" name="Nature">
        <title>Complex archaea that bridge the gap between prokaryotes and eukaryotes.</title>
        <authorList>
            <person name="Spang A."/>
            <person name="Saw J.H."/>
            <person name="Jorgensen S.L."/>
            <person name="Zaremba-Niedzwiedzka K."/>
            <person name="Martijn J."/>
            <person name="Lind A.E."/>
            <person name="van Eijk R."/>
            <person name="Schleper C."/>
            <person name="Guy L."/>
            <person name="Ettema T.J."/>
        </authorList>
    </citation>
    <scope>NUCLEOTIDE SEQUENCE</scope>
</reference>
<dbReference type="EMBL" id="LAZR01010345">
    <property type="protein sequence ID" value="KKM67462.1"/>
    <property type="molecule type" value="Genomic_DNA"/>
</dbReference>
<evidence type="ECO:0000313" key="1">
    <source>
        <dbReference type="EMBL" id="KKM67462.1"/>
    </source>
</evidence>
<gene>
    <name evidence="1" type="ORF">LCGC14_1470960</name>
</gene>
<sequence>MRGLGPLAVLIVLGCAEDPNQALLGTWRTEMLGARIYFTFERDGIVELLMIDQELNQEVQKGTWEIQGEGTDKKLCTHFADDETFNCSSLEITTMTTPSHSGEELPPQLLYQSMALSLVPGFDYQTELRRLILIRDSVQVAEQARADSTWLAHEAKVDSILNEGLPESGFADLRRNVEAIAARGDALDKLKAAADLSDMELQWTMIGLALSVEGIQTTKIDSVIALLQELGRKLN</sequence>
<name>A0A0F9ME64_9ZZZZ</name>
<dbReference type="AlphaFoldDB" id="A0A0F9ME64"/>
<dbReference type="PROSITE" id="PS51257">
    <property type="entry name" value="PROKAR_LIPOPROTEIN"/>
    <property type="match status" value="1"/>
</dbReference>